<protein>
    <submittedName>
        <fullName evidence="1">Uncharacterized protein</fullName>
    </submittedName>
</protein>
<evidence type="ECO:0000313" key="1">
    <source>
        <dbReference type="EMBL" id="KAG9221423.1"/>
    </source>
</evidence>
<accession>A0ACB7IT74</accession>
<evidence type="ECO:0000313" key="2">
    <source>
        <dbReference type="Proteomes" id="UP000824881"/>
    </source>
</evidence>
<dbReference type="EMBL" id="WQMT02000007">
    <property type="protein sequence ID" value="KAG9221423.1"/>
    <property type="molecule type" value="Genomic_DNA"/>
</dbReference>
<organism evidence="1 2">
    <name type="scientific">Pleurotus cornucopiae</name>
    <name type="common">Cornucopia mushroom</name>
    <dbReference type="NCBI Taxonomy" id="5321"/>
    <lineage>
        <taxon>Eukaryota</taxon>
        <taxon>Fungi</taxon>
        <taxon>Dikarya</taxon>
        <taxon>Basidiomycota</taxon>
        <taxon>Agaricomycotina</taxon>
        <taxon>Agaricomycetes</taxon>
        <taxon>Agaricomycetidae</taxon>
        <taxon>Agaricales</taxon>
        <taxon>Pleurotineae</taxon>
        <taxon>Pleurotaceae</taxon>
        <taxon>Pleurotus</taxon>
    </lineage>
</organism>
<proteinExistence type="predicted"/>
<name>A0ACB7IT74_PLECO</name>
<comment type="caution">
    <text evidence="1">The sequence shown here is derived from an EMBL/GenBank/DDBJ whole genome shotgun (WGS) entry which is preliminary data.</text>
</comment>
<reference evidence="1 2" key="1">
    <citation type="journal article" date="2021" name="Appl. Environ. Microbiol.">
        <title>Genetic linkage and physical mapping for an oyster mushroom Pleurotus cornucopiae and QTL analysis for the trait cap color.</title>
        <authorList>
            <person name="Zhang Y."/>
            <person name="Gao W."/>
            <person name="Sonnenberg A."/>
            <person name="Chen Q."/>
            <person name="Zhang J."/>
            <person name="Huang C."/>
        </authorList>
    </citation>
    <scope>NUCLEOTIDE SEQUENCE [LARGE SCALE GENOMIC DNA]</scope>
    <source>
        <strain evidence="1">CCMSSC00406</strain>
    </source>
</reference>
<gene>
    <name evidence="1" type="ORF">CCMSSC00406_0008321</name>
</gene>
<dbReference type="Proteomes" id="UP000824881">
    <property type="component" value="Unassembled WGS sequence"/>
</dbReference>
<keyword evidence="2" id="KW-1185">Reference proteome</keyword>
<sequence length="1185" mass="129488">MAPQEKTTKEQRKYLWSLMDDYLEVQKQGNFTKFWARLFLAWFKLWPVEEDARIQDEEQRRVAYALAIKEQEGYLRTWFRGRAASKNRTPHGPPTLDVPKLPKATRCLQEVEIYSKKYYATRVAYIVDATFVGKPVPTTNELLAMRRKITQARLDNETPEIKEEISTTHKEALRVRGEQKRVQKEELQPTPECYAAGIKNIEANFKVFSQRVGLDSGWSFTLIAGGPDPMNAGRIKTASFHYGDNVFGLVFSEHEPDFKGKFLPSYANFLQTCYSPEECASRALNRSAPPVQASSPSTSSLDTSSPPDITSPPEVSAPLFEASEPAVPHKVAKGKATTKPKAPKASKASTKPKLVASDTTTVASDTTTIASDTATVASDAATVASNAATVASNQGATWSPGNGLGMFPLLPPDLDFLNNPANFPNTFPLVSNVHMPTTIPSTFVIPPLGNYMSLLDELSGPLPAGVLGVTDQINPYHLATDTMYPTMPGTMPGAMPGTMPGAMSTAPPLPYVYTALPTSPNLVETDGPNAVGGPSGPSTLNAPSTLNGDGPSAVENTGTEANTAGDVPSTVGSATLADNTSADDGSVSSLTTRAPRKRRGEEVDPKFIVEGKRVRRQQVRTEIEALTQKAATEKENGPERAEAKSNELASKLWFKTPPLEKSFLERVSRIQLQTTAHDQGYASFPDQGSWSWFDVAILESPESTAPLVRDGLTCLWHSHCNVIGFGQDTTTAGEIFDKEDDLFKVLQPGDVLAVMVCARFLGWENNASSGYLEFRLEKTGHELPAFDATQFEEKRRMNELKKQIELLLTGYLDDRTEKGEKPAYSLVREMMLPGEAIRGDLARQRDGAPLRLLSIDGGGVRGISSLVILENIMLKLTNSPDTKPCEYFDMICGTSTGGLIALMLGRLRMSIPQCIAAYNKFASEIFEWNGDKATGAKRLASGYAYGADTFESAIKAIVKQYSPGNETMISKAPDHYCKVFVVAGEASNLSKTPEHLRTYKSTKFANVDKFLDIPIWQAARATSAAPTFLPSITINGTELVDGGLLYNNPVALLLGEAYHEFGVERLMNTRCLLTLGTGHGPNLHLPPRPSLFGSGKYLLGVIDTMSSIATDCENTHEKARKVFPEDDTYWRFNYGIKNGGDWEKVLRLDNWQGMESFAKGTRGYISSPEQTPRAHGCASKLEIVV</sequence>